<evidence type="ECO:0000313" key="2">
    <source>
        <dbReference type="Proteomes" id="UP001231189"/>
    </source>
</evidence>
<dbReference type="EMBL" id="JAUUTY010000001">
    <property type="protein sequence ID" value="KAK1692442.1"/>
    <property type="molecule type" value="Genomic_DNA"/>
</dbReference>
<protein>
    <submittedName>
        <fullName evidence="1">Uncharacterized protein</fullName>
    </submittedName>
</protein>
<name>A0AAD8TUM9_LOLMU</name>
<evidence type="ECO:0000313" key="1">
    <source>
        <dbReference type="EMBL" id="KAK1692442.1"/>
    </source>
</evidence>
<organism evidence="1 2">
    <name type="scientific">Lolium multiflorum</name>
    <name type="common">Italian ryegrass</name>
    <name type="synonym">Lolium perenne subsp. multiflorum</name>
    <dbReference type="NCBI Taxonomy" id="4521"/>
    <lineage>
        <taxon>Eukaryota</taxon>
        <taxon>Viridiplantae</taxon>
        <taxon>Streptophyta</taxon>
        <taxon>Embryophyta</taxon>
        <taxon>Tracheophyta</taxon>
        <taxon>Spermatophyta</taxon>
        <taxon>Magnoliopsida</taxon>
        <taxon>Liliopsida</taxon>
        <taxon>Poales</taxon>
        <taxon>Poaceae</taxon>
        <taxon>BOP clade</taxon>
        <taxon>Pooideae</taxon>
        <taxon>Poodae</taxon>
        <taxon>Poeae</taxon>
        <taxon>Poeae Chloroplast Group 2 (Poeae type)</taxon>
        <taxon>Loliodinae</taxon>
        <taxon>Loliinae</taxon>
        <taxon>Lolium</taxon>
    </lineage>
</organism>
<proteinExistence type="predicted"/>
<gene>
    <name evidence="1" type="ORF">QYE76_009139</name>
</gene>
<keyword evidence="2" id="KW-1185">Reference proteome</keyword>
<comment type="caution">
    <text evidence="1">The sequence shown here is derived from an EMBL/GenBank/DDBJ whole genome shotgun (WGS) entry which is preliminary data.</text>
</comment>
<reference evidence="1" key="1">
    <citation type="submission" date="2023-07" db="EMBL/GenBank/DDBJ databases">
        <title>A chromosome-level genome assembly of Lolium multiflorum.</title>
        <authorList>
            <person name="Chen Y."/>
            <person name="Copetti D."/>
            <person name="Kolliker R."/>
            <person name="Studer B."/>
        </authorList>
    </citation>
    <scope>NUCLEOTIDE SEQUENCE</scope>
    <source>
        <strain evidence="1">02402/16</strain>
        <tissue evidence="1">Leaf</tissue>
    </source>
</reference>
<dbReference type="PANTHER" id="PTHR33116:SF78">
    <property type="entry name" value="OS12G0587133 PROTEIN"/>
    <property type="match status" value="1"/>
</dbReference>
<dbReference type="AlphaFoldDB" id="A0AAD8TUM9"/>
<dbReference type="PANTHER" id="PTHR33116">
    <property type="entry name" value="REVERSE TRANSCRIPTASE ZINC-BINDING DOMAIN-CONTAINING PROTEIN-RELATED-RELATED"/>
    <property type="match status" value="1"/>
</dbReference>
<dbReference type="Proteomes" id="UP001231189">
    <property type="component" value="Unassembled WGS sequence"/>
</dbReference>
<accession>A0AAD8TUM9</accession>
<sequence>MLASLIGCSPAAFPQTYLGLPLTAHKLRVQDIQHLVVKVEKRAPGWKTSLLNLGSCLTLTDVALSALPTFAMSIILMPVTTIDHMDRPRRGVLWKGKSSCSGGGCQVAWHDVFRSRAEGGLGVRGLHCHNISLLQKFIHKLVHGDDTPWTRWVHRWHLFSCLPTQLTHCTPPALTVADALRHARLNLPLQGWLTVTVQRQLAVLEASLRHATLAEERDSRLLPGGAKFTAAAA</sequence>